<feature type="domain" description="Lethal giant larvae (Lgl)-like C-terminal" evidence="5">
    <location>
        <begin position="519"/>
        <end position="960"/>
    </location>
</feature>
<proteinExistence type="inferred from homology"/>
<dbReference type="Pfam" id="PF08596">
    <property type="entry name" value="Lgl_C"/>
    <property type="match status" value="1"/>
</dbReference>
<dbReference type="Gene3D" id="2.130.10.10">
    <property type="entry name" value="YVTN repeat-like/Quinoprotein amine dehydrogenase"/>
    <property type="match status" value="1"/>
</dbReference>
<evidence type="ECO:0000256" key="4">
    <source>
        <dbReference type="SAM" id="MobiDB-lite"/>
    </source>
</evidence>
<dbReference type="SUPFAM" id="SSF50978">
    <property type="entry name" value="WD40 repeat-like"/>
    <property type="match status" value="2"/>
</dbReference>
<dbReference type="InterPro" id="IPR001680">
    <property type="entry name" value="WD40_rpt"/>
</dbReference>
<evidence type="ECO:0000256" key="2">
    <source>
        <dbReference type="ARBA" id="ARBA00022483"/>
    </source>
</evidence>
<comment type="similarity">
    <text evidence="1">Belongs to the WD repeat L(2)GL family.</text>
</comment>
<dbReference type="InterPro" id="IPR013905">
    <property type="entry name" value="Lgl_C_dom"/>
</dbReference>
<dbReference type="SMART" id="SM00320">
    <property type="entry name" value="WD40"/>
    <property type="match status" value="4"/>
</dbReference>
<evidence type="ECO:0000256" key="3">
    <source>
        <dbReference type="PROSITE-ProRule" id="PRU00221"/>
    </source>
</evidence>
<evidence type="ECO:0000259" key="5">
    <source>
        <dbReference type="Pfam" id="PF08596"/>
    </source>
</evidence>
<dbReference type="InterPro" id="IPR015943">
    <property type="entry name" value="WD40/YVTN_repeat-like_dom_sf"/>
</dbReference>
<reference evidence="6 7" key="1">
    <citation type="submission" date="2024-03" db="EMBL/GenBank/DDBJ databases">
        <title>Genome-scale model development and genomic sequencing of the oleaginous clade Lipomyces.</title>
        <authorList>
            <consortium name="Lawrence Berkeley National Laboratory"/>
            <person name="Czajka J.J."/>
            <person name="Han Y."/>
            <person name="Kim J."/>
            <person name="Mondo S.J."/>
            <person name="Hofstad B.A."/>
            <person name="Robles A."/>
            <person name="Haridas S."/>
            <person name="Riley R."/>
            <person name="LaButti K."/>
            <person name="Pangilinan J."/>
            <person name="Andreopoulos W."/>
            <person name="Lipzen A."/>
            <person name="Yan J."/>
            <person name="Wang M."/>
            <person name="Ng V."/>
            <person name="Grigoriev I.V."/>
            <person name="Spatafora J.W."/>
            <person name="Magnuson J.K."/>
            <person name="Baker S.E."/>
            <person name="Pomraning K.R."/>
        </authorList>
    </citation>
    <scope>NUCLEOTIDE SEQUENCE [LARGE SCALE GENOMIC DNA]</scope>
    <source>
        <strain evidence="6 7">Phaff 52-87</strain>
    </source>
</reference>
<dbReference type="PANTHER" id="PTHR10241">
    <property type="entry name" value="LETHAL 2 GIANT LARVAE PROTEIN"/>
    <property type="match status" value="1"/>
</dbReference>
<comment type="caution">
    <text evidence="6">The sequence shown here is derived from an EMBL/GenBank/DDBJ whole genome shotgun (WGS) entry which is preliminary data.</text>
</comment>
<dbReference type="PANTHER" id="PTHR10241:SF25">
    <property type="entry name" value="TOMOSYN, ISOFORM C"/>
    <property type="match status" value="1"/>
</dbReference>
<evidence type="ECO:0000313" key="7">
    <source>
        <dbReference type="Proteomes" id="UP001498771"/>
    </source>
</evidence>
<dbReference type="EMBL" id="JBBJBU010000001">
    <property type="protein sequence ID" value="KAK7207000.1"/>
    <property type="molecule type" value="Genomic_DNA"/>
</dbReference>
<dbReference type="GeneID" id="90040696"/>
<feature type="repeat" description="WD" evidence="3">
    <location>
        <begin position="478"/>
        <end position="502"/>
    </location>
</feature>
<keyword evidence="7" id="KW-1185">Reference proteome</keyword>
<feature type="compositionally biased region" description="Basic and acidic residues" evidence="4">
    <location>
        <begin position="959"/>
        <end position="969"/>
    </location>
</feature>
<dbReference type="Pfam" id="PF00400">
    <property type="entry name" value="WD40"/>
    <property type="match status" value="1"/>
</dbReference>
<dbReference type="PROSITE" id="PS50082">
    <property type="entry name" value="WD_REPEATS_2"/>
    <property type="match status" value="2"/>
</dbReference>
<feature type="region of interest" description="Disordered" evidence="4">
    <location>
        <begin position="950"/>
        <end position="969"/>
    </location>
</feature>
<feature type="repeat" description="WD" evidence="3">
    <location>
        <begin position="232"/>
        <end position="262"/>
    </location>
</feature>
<protein>
    <submittedName>
        <fullName evidence="6">Lethal giant larvae like, C-terminal-domain-containing protein</fullName>
    </submittedName>
</protein>
<organism evidence="6 7">
    <name type="scientific">Myxozyma melibiosi</name>
    <dbReference type="NCBI Taxonomy" id="54550"/>
    <lineage>
        <taxon>Eukaryota</taxon>
        <taxon>Fungi</taxon>
        <taxon>Dikarya</taxon>
        <taxon>Ascomycota</taxon>
        <taxon>Saccharomycotina</taxon>
        <taxon>Lipomycetes</taxon>
        <taxon>Lipomycetales</taxon>
        <taxon>Lipomycetaceae</taxon>
        <taxon>Myxozyma</taxon>
    </lineage>
</organism>
<keyword evidence="2" id="KW-0268">Exocytosis</keyword>
<feature type="compositionally biased region" description="Low complexity" evidence="4">
    <location>
        <begin position="668"/>
        <end position="685"/>
    </location>
</feature>
<keyword evidence="3" id="KW-0853">WD repeat</keyword>
<sequence>MLKLNKSGRDLSSGLTPEAFGLEDLARFGIAGGISVLAFDPIQSLLAAGTDNGRVYVFGQPGVEVEFDLCPGRPIIHLRIIKGIYLVTVDGNNNVTVLSLESRDVLSVFTPSAPVTAVESDPALDWMWLGLDNGLTIVYDVDRGGKTPYRISNLQRTALPRAPASPVVFLAIHPRSYQLMLVGYERCAVVYSMADDDMLLVLQYEVPAGAPGGDLHELPQQRSRFPLLTYGAWHPNGHHIVTAYDDGSFVFWDAKEGKLLQARTVEDTDVNIPRKTNHIIPTSPTSPTYSSRSNQIPVREPIYRLAWCCTTNPEDTSLIIAGGESSELPLRGMTYMDFGPTPAVKITSYAAMGEHYAQPRRQRIYPVPLGADPVDFIMLPRMSPFYAGNMDPLALVAILSSGELYSIEYPTGAALPVAQIFPPSLCWIQPRMTAVTVSAVRREQWVGMMAARKKSSLPPIIIGGAPARSRLRRFDMRNIIATGHSDGYVRLWDASHGEIEDSVVLDMSIADAIGRSVDVRVSHISFAGQMGEISAACETGEMVYFKYGLNRPGTPGETARRLEALNIGSDGRPAMIQHVSDRVDPSVKEGFLPIFVLNPQQGPITAIKNSDIGFLAVGYQFGSLAVVELRSMTLIYLETLASATGDINASSNHGSTSNKKFSVEKMVRSPSISSNSSGNSNNRRSATASGLPPIEVPTAIEFSLMALEGDSYSSIVLSVGTSLGRLLTFRVIPRRQSAPGNSGGQHVVQFVGATQLKSRVLAVIPFDTDYGVSAVASPTILGKLAQGIVINGAVVAVMADEARVIRLPKNKVSSRTFDDKVLVAGLSLLRQGDTLVLTCVTEAGYVRIYALPSLKELTHLSAQKYYDVRYAQRSLVSLNGDVLLGIGKNESALFNIWGKALAPKQVAGSGNATKDALYDVMKVQPPRPTISNLQWMSGVRYISPEDFDLLIGGPHRPRSQREMEEERARREQQRLAATQKIYHAPTASQPNRVASFFTGNASGSGGAGGSRSVGRGGAYGNMSDAVDERGEGLGYVQSQFAKLEEASSDYVKNLSDFLNEQKKSAATSYLKSKFF</sequence>
<evidence type="ECO:0000256" key="1">
    <source>
        <dbReference type="ARBA" id="ARBA00008070"/>
    </source>
</evidence>
<accession>A0ABR1FAY4</accession>
<dbReference type="RefSeq" id="XP_064770033.1">
    <property type="nucleotide sequence ID" value="XM_064915184.1"/>
</dbReference>
<feature type="region of interest" description="Disordered" evidence="4">
    <location>
        <begin position="647"/>
        <end position="690"/>
    </location>
</feature>
<gene>
    <name evidence="6" type="ORF">BZA70DRAFT_526</name>
</gene>
<dbReference type="Proteomes" id="UP001498771">
    <property type="component" value="Unassembled WGS sequence"/>
</dbReference>
<evidence type="ECO:0000313" key="6">
    <source>
        <dbReference type="EMBL" id="KAK7207000.1"/>
    </source>
</evidence>
<dbReference type="InterPro" id="IPR036322">
    <property type="entry name" value="WD40_repeat_dom_sf"/>
</dbReference>
<name>A0ABR1FAY4_9ASCO</name>
<feature type="compositionally biased region" description="Polar residues" evidence="4">
    <location>
        <begin position="647"/>
        <end position="660"/>
    </location>
</feature>